<evidence type="ECO:0000256" key="1">
    <source>
        <dbReference type="SAM" id="MobiDB-lite"/>
    </source>
</evidence>
<reference evidence="2 3" key="1">
    <citation type="submission" date="2015-01" db="EMBL/GenBank/DDBJ databases">
        <title>Evolution of Trichinella species and genotypes.</title>
        <authorList>
            <person name="Korhonen P.K."/>
            <person name="Edoardo P."/>
            <person name="Giuseppe L.R."/>
            <person name="Gasser R.B."/>
        </authorList>
    </citation>
    <scope>NUCLEOTIDE SEQUENCE [LARGE SCALE GENOMIC DNA]</scope>
    <source>
        <strain evidence="2">ISS1980</strain>
    </source>
</reference>
<evidence type="ECO:0000313" key="2">
    <source>
        <dbReference type="EMBL" id="KRZ65867.1"/>
    </source>
</evidence>
<dbReference type="AlphaFoldDB" id="A0A0V1M218"/>
<evidence type="ECO:0000313" key="3">
    <source>
        <dbReference type="Proteomes" id="UP000054843"/>
    </source>
</evidence>
<accession>A0A0V1M218</accession>
<dbReference type="Proteomes" id="UP000054843">
    <property type="component" value="Unassembled WGS sequence"/>
</dbReference>
<name>A0A0V1M218_9BILA</name>
<sequence length="365" mass="41563">MIGFVDLTFNSRSLIQYQLCIWKTSQRCLFLGEYSSIQSVIARILLSKSNQECFSNLYCPKIYLPDKGYRSFFNRYKMSSAFESCQQRENFNNGDAPRANNTMRSYESYCVRVHWVARGSCESEERASVCERSEVEIRKRIYDLDVVAILSLCNDHCRTAVFLIAGTAEDRGWLLATVPHDPTRRHLISRCSACRSVTPVAVDPRAASRGTVSKTIGDQITVTPPRCPPAAKSFYILERRSEVKLVSKWISVWSASRDRRGDEQYLYQRTLRMSTRRRDCVSEKEPARSDGERTGADTEETNQPTPSGGSLQLNCVCLVLNHNKVEYHLNHCDCFPCIDQLFGFAVGRFELSAQNPSNTVHCKLP</sequence>
<feature type="compositionally biased region" description="Basic and acidic residues" evidence="1">
    <location>
        <begin position="277"/>
        <end position="296"/>
    </location>
</feature>
<keyword evidence="3" id="KW-1185">Reference proteome</keyword>
<feature type="region of interest" description="Disordered" evidence="1">
    <location>
        <begin position="277"/>
        <end position="307"/>
    </location>
</feature>
<protein>
    <submittedName>
        <fullName evidence="2">Uncharacterized protein</fullName>
    </submittedName>
</protein>
<gene>
    <name evidence="2" type="ORF">T10_11858</name>
</gene>
<proteinExistence type="predicted"/>
<organism evidence="2 3">
    <name type="scientific">Trichinella papuae</name>
    <dbReference type="NCBI Taxonomy" id="268474"/>
    <lineage>
        <taxon>Eukaryota</taxon>
        <taxon>Metazoa</taxon>
        <taxon>Ecdysozoa</taxon>
        <taxon>Nematoda</taxon>
        <taxon>Enoplea</taxon>
        <taxon>Dorylaimia</taxon>
        <taxon>Trichinellida</taxon>
        <taxon>Trichinellidae</taxon>
        <taxon>Trichinella</taxon>
    </lineage>
</organism>
<dbReference type="EMBL" id="JYDO01000287">
    <property type="protein sequence ID" value="KRZ65867.1"/>
    <property type="molecule type" value="Genomic_DNA"/>
</dbReference>
<comment type="caution">
    <text evidence="2">The sequence shown here is derived from an EMBL/GenBank/DDBJ whole genome shotgun (WGS) entry which is preliminary data.</text>
</comment>